<sequence>QGLPFKLKLTLTDVNTCEPLSNISVDIWQCDAGGHYSGVGDGQPIESDKGTFLRGIQMTDNNGKTEFMTIFPGWYSPRTTHIHIQSHLGGRTLHTGQLYFSEKLVSRIARSYPYNNTKTRRQTNEEDWLFRDFKGSESVVKRIKTMRGNRIGNGLVGEIVIGLDPNEDSKQAHH</sequence>
<dbReference type="SUPFAM" id="SSF49482">
    <property type="entry name" value="Aromatic compound dioxygenase"/>
    <property type="match status" value="1"/>
</dbReference>
<organism evidence="2">
    <name type="scientific">Oppiella nova</name>
    <dbReference type="NCBI Taxonomy" id="334625"/>
    <lineage>
        <taxon>Eukaryota</taxon>
        <taxon>Metazoa</taxon>
        <taxon>Ecdysozoa</taxon>
        <taxon>Arthropoda</taxon>
        <taxon>Chelicerata</taxon>
        <taxon>Arachnida</taxon>
        <taxon>Acari</taxon>
        <taxon>Acariformes</taxon>
        <taxon>Sarcoptiformes</taxon>
        <taxon>Oribatida</taxon>
        <taxon>Brachypylina</taxon>
        <taxon>Oppioidea</taxon>
        <taxon>Oppiidae</taxon>
        <taxon>Oppiella</taxon>
    </lineage>
</organism>
<accession>A0A7R9MQ83</accession>
<dbReference type="EMBL" id="OC951783">
    <property type="protein sequence ID" value="CAD7664226.1"/>
    <property type="molecule type" value="Genomic_DNA"/>
</dbReference>
<dbReference type="InterPro" id="IPR000627">
    <property type="entry name" value="Intradiol_dOase_C"/>
</dbReference>
<dbReference type="GO" id="GO:0016702">
    <property type="term" value="F:oxidoreductase activity, acting on single donors with incorporation of molecular oxygen, incorporation of two atoms of oxygen"/>
    <property type="evidence" value="ECO:0007669"/>
    <property type="project" value="InterPro"/>
</dbReference>
<dbReference type="EMBL" id="CAJPVJ010036958">
    <property type="protein sequence ID" value="CAG2181363.1"/>
    <property type="molecule type" value="Genomic_DNA"/>
</dbReference>
<dbReference type="Pfam" id="PF00775">
    <property type="entry name" value="Dioxygenase_C"/>
    <property type="match status" value="1"/>
</dbReference>
<evidence type="ECO:0000259" key="1">
    <source>
        <dbReference type="Pfam" id="PF00775"/>
    </source>
</evidence>
<dbReference type="GO" id="GO:0008199">
    <property type="term" value="F:ferric iron binding"/>
    <property type="evidence" value="ECO:0007669"/>
    <property type="project" value="InterPro"/>
</dbReference>
<name>A0A7R9MQ83_9ACAR</name>
<dbReference type="PANTHER" id="PTHR34315">
    <property type="match status" value="1"/>
</dbReference>
<evidence type="ECO:0000313" key="3">
    <source>
        <dbReference type="Proteomes" id="UP000728032"/>
    </source>
</evidence>
<feature type="domain" description="Intradiol ring-cleavage dioxygenases" evidence="1">
    <location>
        <begin position="16"/>
        <end position="79"/>
    </location>
</feature>
<dbReference type="AlphaFoldDB" id="A0A7R9MQ83"/>
<proteinExistence type="predicted"/>
<gene>
    <name evidence="2" type="ORF">ONB1V03_LOCUS20784</name>
</gene>
<dbReference type="OrthoDB" id="10021862at2759"/>
<reference evidence="2" key="1">
    <citation type="submission" date="2020-11" db="EMBL/GenBank/DDBJ databases">
        <authorList>
            <person name="Tran Van P."/>
        </authorList>
    </citation>
    <scope>NUCLEOTIDE SEQUENCE</scope>
</reference>
<dbReference type="Proteomes" id="UP000728032">
    <property type="component" value="Unassembled WGS sequence"/>
</dbReference>
<feature type="non-terminal residue" evidence="2">
    <location>
        <position position="1"/>
    </location>
</feature>
<evidence type="ECO:0000313" key="2">
    <source>
        <dbReference type="EMBL" id="CAD7664226.1"/>
    </source>
</evidence>
<dbReference type="PANTHER" id="PTHR34315:SF1">
    <property type="entry name" value="INTRADIOL RING-CLEAVAGE DIOXYGENASES DOMAIN-CONTAINING PROTEIN-RELATED"/>
    <property type="match status" value="1"/>
</dbReference>
<dbReference type="InterPro" id="IPR015889">
    <property type="entry name" value="Intradiol_dOase_core"/>
</dbReference>
<keyword evidence="3" id="KW-1185">Reference proteome</keyword>
<dbReference type="Gene3D" id="2.60.130.10">
    <property type="entry name" value="Aromatic compound dioxygenase"/>
    <property type="match status" value="1"/>
</dbReference>
<protein>
    <recommendedName>
        <fullName evidence="1">Intradiol ring-cleavage dioxygenases domain-containing protein</fullName>
    </recommendedName>
</protein>
<feature type="non-terminal residue" evidence="2">
    <location>
        <position position="174"/>
    </location>
</feature>